<evidence type="ECO:0000256" key="2">
    <source>
        <dbReference type="ARBA" id="ARBA00022655"/>
    </source>
</evidence>
<evidence type="ECO:0000256" key="8">
    <source>
        <dbReference type="ARBA" id="ARBA00023317"/>
    </source>
</evidence>
<accession>A0AAW3ZU21</accession>
<dbReference type="HAMAP" id="MF_00446">
    <property type="entry name" value="PanD"/>
    <property type="match status" value="1"/>
</dbReference>
<reference evidence="15 16" key="1">
    <citation type="submission" date="2015-08" db="EMBL/GenBank/DDBJ databases">
        <title>Comparative genomics of the Campylobacter concisus group.</title>
        <authorList>
            <person name="Yee E."/>
            <person name="Chapman M.H."/>
            <person name="Huynh S."/>
            <person name="Bono J.L."/>
            <person name="On S.L."/>
            <person name="St Leger J."/>
            <person name="Foster G."/>
            <person name="Parker C.T."/>
            <person name="Miller W.G."/>
        </authorList>
    </citation>
    <scope>NUCLEOTIDE SEQUENCE [LARGE SCALE GENOMIC DNA]</scope>
    <source>
        <strain evidence="15 16">RM9337</strain>
    </source>
</reference>
<feature type="modified residue" description="Pyruvic acid (Ser)" evidence="9 12">
    <location>
        <position position="25"/>
    </location>
</feature>
<comment type="PTM">
    <text evidence="9 12">Is synthesized initially as an inactive proenzyme, which is activated by self-cleavage at a specific serine bond to produce a beta-subunit with a hydroxyl group at its C-terminus and an alpha-subunit with a pyruvoyl group at its N-terminus.</text>
</comment>
<keyword evidence="16" id="KW-1185">Reference proteome</keyword>
<dbReference type="InterPro" id="IPR009010">
    <property type="entry name" value="Asp_de-COase-like_dom_sf"/>
</dbReference>
<comment type="similarity">
    <text evidence="9">Belongs to the PanD family.</text>
</comment>
<sequence length="114" mass="12367">MRIEVMSSKIHRATVTDANLNYVGSITIDDKLIEAANLCEFQKVEILNVNNGERFSTYVIAGGKDGEICLNGAAARKVCVGDTVIIVAYASIKAKKAKDFKPTIVHVNAKNEIV</sequence>
<dbReference type="PANTHER" id="PTHR21012">
    <property type="entry name" value="ASPARTATE 1-DECARBOXYLASE"/>
    <property type="match status" value="1"/>
</dbReference>
<dbReference type="Gene3D" id="2.40.40.20">
    <property type="match status" value="1"/>
</dbReference>
<feature type="chain" id="PRO_5044510927" description="Aspartate 1-decarboxylase alpha chain" evidence="9 13">
    <location>
        <begin position="25"/>
        <end position="114"/>
    </location>
</feature>
<reference evidence="14 17" key="2">
    <citation type="submission" date="2020-10" db="EMBL/GenBank/DDBJ databases">
        <title>Campylobacter californiensis sp. nov. isolated from cattle and feral swine in California.</title>
        <authorList>
            <person name="Miller W.G."/>
        </authorList>
    </citation>
    <scope>NUCLEOTIDE SEQUENCE [LARGE SCALE GENOMIC DNA]</scope>
    <source>
        <strain evidence="14 17">RM12919</strain>
    </source>
</reference>
<dbReference type="GO" id="GO:0015940">
    <property type="term" value="P:pantothenate biosynthetic process"/>
    <property type="evidence" value="ECO:0007669"/>
    <property type="project" value="UniProtKB-UniRule"/>
</dbReference>
<evidence type="ECO:0000313" key="17">
    <source>
        <dbReference type="Proteomes" id="UP001318760"/>
    </source>
</evidence>
<feature type="chain" id="PRO_5044510926" description="Aspartate 1-decarboxylase beta chain" evidence="9 13">
    <location>
        <begin position="1"/>
        <end position="24"/>
    </location>
</feature>
<dbReference type="GO" id="GO:0005829">
    <property type="term" value="C:cytosol"/>
    <property type="evidence" value="ECO:0007669"/>
    <property type="project" value="TreeGrafter"/>
</dbReference>
<feature type="active site" description="Proton donor" evidence="9 10">
    <location>
        <position position="58"/>
    </location>
</feature>
<dbReference type="Proteomes" id="UP001318760">
    <property type="component" value="Unassembled WGS sequence"/>
</dbReference>
<dbReference type="AlphaFoldDB" id="A0AAW3ZU21"/>
<keyword evidence="6 9" id="KW-0456">Lyase</keyword>
<comment type="function">
    <text evidence="9">Catalyzes the pyruvoyl-dependent decarboxylation of aspartate to produce beta-alanine.</text>
</comment>
<evidence type="ECO:0000256" key="6">
    <source>
        <dbReference type="ARBA" id="ARBA00023239"/>
    </source>
</evidence>
<comment type="pathway">
    <text evidence="9">Cofactor biosynthesis; (R)-pantothenate biosynthesis; beta-alanine from L-aspartate: step 1/1.</text>
</comment>
<feature type="binding site" evidence="9 11">
    <location>
        <begin position="72"/>
        <end position="74"/>
    </location>
    <ligand>
        <name>substrate</name>
    </ligand>
</feature>
<gene>
    <name evidence="9" type="primary">panD</name>
    <name evidence="14" type="ORF">CCAL12919_07505</name>
    <name evidence="15" type="ORF">CCAL9337_06045</name>
</gene>
<comment type="caution">
    <text evidence="15">The sequence shown here is derived from an EMBL/GenBank/DDBJ whole genome shotgun (WGS) entry which is preliminary data.</text>
</comment>
<comment type="cofactor">
    <cofactor evidence="9 10">
        <name>pyruvate</name>
        <dbReference type="ChEBI" id="CHEBI:15361"/>
    </cofactor>
    <text evidence="9 10">Binds 1 pyruvoyl group covalently per subunit.</text>
</comment>
<keyword evidence="5 9" id="KW-0865">Zymogen</keyword>
<dbReference type="InterPro" id="IPR003190">
    <property type="entry name" value="Asp_decarbox"/>
</dbReference>
<dbReference type="GO" id="GO:0006523">
    <property type="term" value="P:alanine biosynthetic process"/>
    <property type="evidence" value="ECO:0007669"/>
    <property type="project" value="InterPro"/>
</dbReference>
<evidence type="ECO:0000313" key="16">
    <source>
        <dbReference type="Proteomes" id="UP000650616"/>
    </source>
</evidence>
<evidence type="ECO:0000256" key="11">
    <source>
        <dbReference type="PIRSR" id="PIRSR006246-2"/>
    </source>
</evidence>
<evidence type="ECO:0000256" key="9">
    <source>
        <dbReference type="HAMAP-Rule" id="MF_00446"/>
    </source>
</evidence>
<protein>
    <recommendedName>
        <fullName evidence="9">Aspartate 1-decarboxylase</fullName>
        <ecNumber evidence="9">4.1.1.11</ecNumber>
    </recommendedName>
    <alternativeName>
        <fullName evidence="9">Aspartate alpha-decarboxylase</fullName>
    </alternativeName>
    <component>
        <recommendedName>
            <fullName evidence="9">Aspartate 1-decarboxylase beta chain</fullName>
        </recommendedName>
    </component>
    <component>
        <recommendedName>
            <fullName evidence="9">Aspartate 1-decarboxylase alpha chain</fullName>
        </recommendedName>
    </component>
</protein>
<dbReference type="RefSeq" id="WP_170000429.1">
    <property type="nucleotide sequence ID" value="NZ_CP012545.1"/>
</dbReference>
<dbReference type="GO" id="GO:0004068">
    <property type="term" value="F:aspartate 1-decarboxylase activity"/>
    <property type="evidence" value="ECO:0007669"/>
    <property type="project" value="UniProtKB-UniRule"/>
</dbReference>
<evidence type="ECO:0000256" key="3">
    <source>
        <dbReference type="ARBA" id="ARBA00022793"/>
    </source>
</evidence>
<feature type="binding site" evidence="9 11">
    <location>
        <position position="57"/>
    </location>
    <ligand>
        <name>substrate</name>
    </ligand>
</feature>
<comment type="subcellular location">
    <subcellularLocation>
        <location evidence="9">Cytoplasm</location>
    </subcellularLocation>
</comment>
<dbReference type="PANTHER" id="PTHR21012:SF0">
    <property type="entry name" value="ASPARTATE 1-DECARBOXYLASE"/>
    <property type="match status" value="1"/>
</dbReference>
<keyword evidence="2 9" id="KW-0566">Pantothenate biosynthesis</keyword>
<feature type="active site" description="Schiff-base intermediate with substrate; via pyruvic acid" evidence="9 10">
    <location>
        <position position="25"/>
    </location>
</feature>
<evidence type="ECO:0000256" key="4">
    <source>
        <dbReference type="ARBA" id="ARBA00022813"/>
    </source>
</evidence>
<comment type="subunit">
    <text evidence="9">Heterooctamer of four alpha and four beta subunits.</text>
</comment>
<organism evidence="15 16">
    <name type="scientific">Campylobacter californiensis</name>
    <dbReference type="NCBI Taxonomy" id="1032243"/>
    <lineage>
        <taxon>Bacteria</taxon>
        <taxon>Pseudomonadati</taxon>
        <taxon>Campylobacterota</taxon>
        <taxon>Epsilonproteobacteria</taxon>
        <taxon>Campylobacterales</taxon>
        <taxon>Campylobacteraceae</taxon>
        <taxon>Campylobacter</taxon>
    </lineage>
</organism>
<dbReference type="Pfam" id="PF02261">
    <property type="entry name" value="Asp_decarbox"/>
    <property type="match status" value="1"/>
</dbReference>
<dbReference type="PIRSF" id="PIRSF006246">
    <property type="entry name" value="Asp_decarbox"/>
    <property type="match status" value="1"/>
</dbReference>
<keyword evidence="1 9" id="KW-0963">Cytoplasm</keyword>
<evidence type="ECO:0000256" key="1">
    <source>
        <dbReference type="ARBA" id="ARBA00022490"/>
    </source>
</evidence>
<keyword evidence="7 9" id="KW-0704">Schiff base</keyword>
<comment type="catalytic activity">
    <reaction evidence="9">
        <text>L-aspartate + H(+) = beta-alanine + CO2</text>
        <dbReference type="Rhea" id="RHEA:19497"/>
        <dbReference type="ChEBI" id="CHEBI:15378"/>
        <dbReference type="ChEBI" id="CHEBI:16526"/>
        <dbReference type="ChEBI" id="CHEBI:29991"/>
        <dbReference type="ChEBI" id="CHEBI:57966"/>
        <dbReference type="EC" id="4.1.1.11"/>
    </reaction>
</comment>
<evidence type="ECO:0000256" key="5">
    <source>
        <dbReference type="ARBA" id="ARBA00023145"/>
    </source>
</evidence>
<keyword evidence="3 9" id="KW-0210">Decarboxylase</keyword>
<dbReference type="CDD" id="cd06919">
    <property type="entry name" value="Asp_decarbox"/>
    <property type="match status" value="1"/>
</dbReference>
<keyword evidence="8 9" id="KW-0670">Pyruvate</keyword>
<evidence type="ECO:0000313" key="14">
    <source>
        <dbReference type="EMBL" id="MBE2986963.1"/>
    </source>
</evidence>
<evidence type="ECO:0000256" key="13">
    <source>
        <dbReference type="PIRSR" id="PIRSR006246-5"/>
    </source>
</evidence>
<evidence type="ECO:0000256" key="12">
    <source>
        <dbReference type="PIRSR" id="PIRSR006246-3"/>
    </source>
</evidence>
<dbReference type="EMBL" id="LIWG01000006">
    <property type="protein sequence ID" value="MBE3608282.1"/>
    <property type="molecule type" value="Genomic_DNA"/>
</dbReference>
<dbReference type="EC" id="4.1.1.11" evidence="9"/>
<dbReference type="SUPFAM" id="SSF50692">
    <property type="entry name" value="ADC-like"/>
    <property type="match status" value="1"/>
</dbReference>
<dbReference type="Proteomes" id="UP000650616">
    <property type="component" value="Unassembled WGS sequence"/>
</dbReference>
<proteinExistence type="inferred from homology"/>
<keyword evidence="4 9" id="KW-0068">Autocatalytic cleavage</keyword>
<dbReference type="NCBIfam" id="TIGR00223">
    <property type="entry name" value="panD"/>
    <property type="match status" value="1"/>
</dbReference>
<name>A0AAW3ZU21_9BACT</name>
<evidence type="ECO:0000256" key="7">
    <source>
        <dbReference type="ARBA" id="ARBA00023270"/>
    </source>
</evidence>
<evidence type="ECO:0000256" key="10">
    <source>
        <dbReference type="PIRSR" id="PIRSR006246-1"/>
    </source>
</evidence>
<dbReference type="EMBL" id="JADBHS010000015">
    <property type="protein sequence ID" value="MBE2986963.1"/>
    <property type="molecule type" value="Genomic_DNA"/>
</dbReference>
<evidence type="ECO:0000313" key="15">
    <source>
        <dbReference type="EMBL" id="MBE3608282.1"/>
    </source>
</evidence>